<organism evidence="2 3">
    <name type="scientific">Neocucurbitaria cava</name>
    <dbReference type="NCBI Taxonomy" id="798079"/>
    <lineage>
        <taxon>Eukaryota</taxon>
        <taxon>Fungi</taxon>
        <taxon>Dikarya</taxon>
        <taxon>Ascomycota</taxon>
        <taxon>Pezizomycotina</taxon>
        <taxon>Dothideomycetes</taxon>
        <taxon>Pleosporomycetidae</taxon>
        <taxon>Pleosporales</taxon>
        <taxon>Pleosporineae</taxon>
        <taxon>Cucurbitariaceae</taxon>
        <taxon>Neocucurbitaria</taxon>
    </lineage>
</organism>
<dbReference type="Proteomes" id="UP001140560">
    <property type="component" value="Unassembled WGS sequence"/>
</dbReference>
<evidence type="ECO:0000313" key="3">
    <source>
        <dbReference type="Proteomes" id="UP001140560"/>
    </source>
</evidence>
<dbReference type="EMBL" id="JAPEUY010000005">
    <property type="protein sequence ID" value="KAJ4373061.1"/>
    <property type="molecule type" value="Genomic_DNA"/>
</dbReference>
<accession>A0A9W8YC33</accession>
<reference evidence="2" key="1">
    <citation type="submission" date="2022-10" db="EMBL/GenBank/DDBJ databases">
        <title>Tapping the CABI collections for fungal endophytes: first genome assemblies for Collariella, Neodidymelliopsis, Ascochyta clinopodiicola, Didymella pomorum, Didymosphaeria variabile, Neocosmospora piperis and Neocucurbitaria cava.</title>
        <authorList>
            <person name="Hill R."/>
        </authorList>
    </citation>
    <scope>NUCLEOTIDE SEQUENCE</scope>
    <source>
        <strain evidence="2">IMI 356814</strain>
    </source>
</reference>
<comment type="caution">
    <text evidence="2">The sequence shown here is derived from an EMBL/GenBank/DDBJ whole genome shotgun (WGS) entry which is preliminary data.</text>
</comment>
<dbReference type="AlphaFoldDB" id="A0A9W8YC33"/>
<feature type="compositionally biased region" description="Polar residues" evidence="1">
    <location>
        <begin position="1"/>
        <end position="10"/>
    </location>
</feature>
<proteinExistence type="predicted"/>
<name>A0A9W8YC33_9PLEO</name>
<protein>
    <submittedName>
        <fullName evidence="2">Uncharacterized protein</fullName>
    </submittedName>
</protein>
<feature type="region of interest" description="Disordered" evidence="1">
    <location>
        <begin position="1"/>
        <end position="35"/>
    </location>
</feature>
<sequence>MSDRGSNGPSSLVLPSDVTSAAEGLPNQNYQEPAGNDAFDFEHFLTRDSNTCWDSNHEWDFHNELDNYRAQQNLPLHEPNPSVVPSIQHQEVNQNPSNTPYHRNELEVSTYDWQWPDSAEPKPKMVDEVKRQRSFNCPYRVAEANLGRTSFSCIGCQEKNMGGIRRHLTRPLRKKRPPHLPFLKLCPTCNEDFLDRVEFEQNHGNEGEACNNPQKQRKGDEGQQEQWDALYAKIVPHIIAEVGESSVATRMRATVPQAVPTQDAPMAGHRGPWNRSRSSSYHAAVVETPDQDYVPHVESWDHFFDNPWKVDNPYEDDPQTTLSLTGTSQISSLSSYGLDEMSLMPYNDPGTAETSYSSEMDNMMGTQCTIQPMSDWSLGPSAGSRILFPEDTPEIL</sequence>
<feature type="region of interest" description="Disordered" evidence="1">
    <location>
        <begin position="204"/>
        <end position="224"/>
    </location>
</feature>
<evidence type="ECO:0000256" key="1">
    <source>
        <dbReference type="SAM" id="MobiDB-lite"/>
    </source>
</evidence>
<dbReference type="OrthoDB" id="3800899at2759"/>
<keyword evidence="3" id="KW-1185">Reference proteome</keyword>
<evidence type="ECO:0000313" key="2">
    <source>
        <dbReference type="EMBL" id="KAJ4373061.1"/>
    </source>
</evidence>
<gene>
    <name evidence="2" type="ORF">N0V83_003352</name>
</gene>